<dbReference type="InterPro" id="IPR017961">
    <property type="entry name" value="DNA_pol_Y-fam_little_finger"/>
</dbReference>
<feature type="domain" description="UmuC" evidence="15">
    <location>
        <begin position="168"/>
        <end position="347"/>
    </location>
</feature>
<dbReference type="GO" id="GO:0070987">
    <property type="term" value="P:error-free translesion synthesis"/>
    <property type="evidence" value="ECO:0007669"/>
    <property type="project" value="UniProtKB-ARBA"/>
</dbReference>
<keyword evidence="17" id="KW-1185">Reference proteome</keyword>
<dbReference type="PANTHER" id="PTHR11076">
    <property type="entry name" value="DNA REPAIR POLYMERASE UMUC / TRANSFERASE FAMILY MEMBER"/>
    <property type="match status" value="1"/>
</dbReference>
<accession>A0AAW0Z3F4</accession>
<evidence type="ECO:0000256" key="12">
    <source>
        <dbReference type="ARBA" id="ARBA00049244"/>
    </source>
</evidence>
<evidence type="ECO:0000256" key="14">
    <source>
        <dbReference type="SAM" id="MobiDB-lite"/>
    </source>
</evidence>
<dbReference type="EMBL" id="JBCAWK010000003">
    <property type="protein sequence ID" value="KAK8864554.1"/>
    <property type="molecule type" value="Genomic_DNA"/>
</dbReference>
<dbReference type="Gene3D" id="3.30.1490.100">
    <property type="entry name" value="DNA polymerase, Y-family, little finger domain"/>
    <property type="match status" value="1"/>
</dbReference>
<dbReference type="NCBIfam" id="NF002677">
    <property type="entry name" value="PRK02406.1"/>
    <property type="match status" value="1"/>
</dbReference>
<dbReference type="InterPro" id="IPR043128">
    <property type="entry name" value="Rev_trsase/Diguanyl_cyclase"/>
</dbReference>
<comment type="similarity">
    <text evidence="1">Belongs to the DNA polymerase type-Y family.</text>
</comment>
<evidence type="ECO:0000256" key="11">
    <source>
        <dbReference type="ARBA" id="ARBA00023204"/>
    </source>
</evidence>
<keyword evidence="9" id="KW-0460">Magnesium</keyword>
<protein>
    <recommendedName>
        <fullName evidence="3">DNA polymerase kappa</fullName>
        <ecNumber evidence="2">2.7.7.7</ecNumber>
    </recommendedName>
</protein>
<dbReference type="InterPro" id="IPR036775">
    <property type="entry name" value="DNA_pol_Y-fam_lit_finger_sf"/>
</dbReference>
<proteinExistence type="inferred from homology"/>
<dbReference type="FunFam" id="1.10.150.810:FF:000003">
    <property type="entry name" value="DNA polymerase kappa subunit"/>
    <property type="match status" value="1"/>
</dbReference>
<dbReference type="SUPFAM" id="SSF56672">
    <property type="entry name" value="DNA/RNA polymerases"/>
    <property type="match status" value="1"/>
</dbReference>
<evidence type="ECO:0000313" key="16">
    <source>
        <dbReference type="EMBL" id="KAK8864554.1"/>
    </source>
</evidence>
<dbReference type="Gene3D" id="1.10.150.810">
    <property type="match status" value="2"/>
</dbReference>
<evidence type="ECO:0000256" key="8">
    <source>
        <dbReference type="ARBA" id="ARBA00022763"/>
    </source>
</evidence>
<dbReference type="Pfam" id="PF11799">
    <property type="entry name" value="IMS_C"/>
    <property type="match status" value="1"/>
</dbReference>
<feature type="compositionally biased region" description="Basic and acidic residues" evidence="14">
    <location>
        <begin position="65"/>
        <end position="80"/>
    </location>
</feature>
<feature type="coiled-coil region" evidence="13">
    <location>
        <begin position="416"/>
        <end position="443"/>
    </location>
</feature>
<dbReference type="InterPro" id="IPR001126">
    <property type="entry name" value="UmuC"/>
</dbReference>
<evidence type="ECO:0000256" key="13">
    <source>
        <dbReference type="SAM" id="Coils"/>
    </source>
</evidence>
<dbReference type="FunFam" id="3.30.70.270:FF:000014">
    <property type="entry name" value="DNA polymerase kappa subunit"/>
    <property type="match status" value="1"/>
</dbReference>
<evidence type="ECO:0000259" key="15">
    <source>
        <dbReference type="PROSITE" id="PS50173"/>
    </source>
</evidence>
<keyword evidence="10" id="KW-0239">DNA-directed DNA polymerase</keyword>
<dbReference type="InterPro" id="IPR043502">
    <property type="entry name" value="DNA/RNA_pol_sf"/>
</dbReference>
<dbReference type="KEGG" id="kne:92179063"/>
<dbReference type="InterPro" id="IPR050116">
    <property type="entry name" value="DNA_polymerase-Y"/>
</dbReference>
<dbReference type="Proteomes" id="UP001388673">
    <property type="component" value="Unassembled WGS sequence"/>
</dbReference>
<dbReference type="CDD" id="cd03586">
    <property type="entry name" value="PolY_Pol_IV_kappa"/>
    <property type="match status" value="1"/>
</dbReference>
<dbReference type="GO" id="GO:0042276">
    <property type="term" value="P:error-prone translesion synthesis"/>
    <property type="evidence" value="ECO:0007669"/>
    <property type="project" value="TreeGrafter"/>
</dbReference>
<evidence type="ECO:0000256" key="5">
    <source>
        <dbReference type="ARBA" id="ARBA00022695"/>
    </source>
</evidence>
<keyword evidence="7" id="KW-0479">Metal-binding</keyword>
<name>A0AAW0Z3F4_9TREE</name>
<dbReference type="GO" id="GO:0006260">
    <property type="term" value="P:DNA replication"/>
    <property type="evidence" value="ECO:0007669"/>
    <property type="project" value="UniProtKB-KW"/>
</dbReference>
<dbReference type="PANTHER" id="PTHR11076:SF33">
    <property type="entry name" value="DNA POLYMERASE KAPPA"/>
    <property type="match status" value="1"/>
</dbReference>
<dbReference type="FunFam" id="3.30.1490.100:FF:000004">
    <property type="entry name" value="DNA polymerase IV"/>
    <property type="match status" value="1"/>
</dbReference>
<evidence type="ECO:0000256" key="2">
    <source>
        <dbReference type="ARBA" id="ARBA00012417"/>
    </source>
</evidence>
<evidence type="ECO:0000256" key="1">
    <source>
        <dbReference type="ARBA" id="ARBA00010945"/>
    </source>
</evidence>
<dbReference type="HAMAP" id="MF_01113">
    <property type="entry name" value="DNApol_IV"/>
    <property type="match status" value="1"/>
</dbReference>
<evidence type="ECO:0000256" key="10">
    <source>
        <dbReference type="ARBA" id="ARBA00022932"/>
    </source>
</evidence>
<feature type="region of interest" description="Disordered" evidence="14">
    <location>
        <begin position="512"/>
        <end position="542"/>
    </location>
</feature>
<dbReference type="Gene3D" id="3.40.1170.60">
    <property type="match status" value="1"/>
</dbReference>
<evidence type="ECO:0000313" key="17">
    <source>
        <dbReference type="Proteomes" id="UP001388673"/>
    </source>
</evidence>
<dbReference type="Pfam" id="PF11798">
    <property type="entry name" value="IMS_HHH"/>
    <property type="match status" value="1"/>
</dbReference>
<dbReference type="GO" id="GO:0003887">
    <property type="term" value="F:DNA-directed DNA polymerase activity"/>
    <property type="evidence" value="ECO:0007669"/>
    <property type="project" value="UniProtKB-KW"/>
</dbReference>
<keyword evidence="6" id="KW-0235">DNA replication</keyword>
<evidence type="ECO:0000256" key="9">
    <source>
        <dbReference type="ARBA" id="ARBA00022842"/>
    </source>
</evidence>
<comment type="caution">
    <text evidence="16">The sequence shown here is derived from an EMBL/GenBank/DDBJ whole genome shotgun (WGS) entry which is preliminary data.</text>
</comment>
<dbReference type="Gene3D" id="3.30.70.270">
    <property type="match status" value="1"/>
</dbReference>
<dbReference type="InterPro" id="IPR024728">
    <property type="entry name" value="PolY_HhH_motif"/>
</dbReference>
<dbReference type="GO" id="GO:0003684">
    <property type="term" value="F:damaged DNA binding"/>
    <property type="evidence" value="ECO:0007669"/>
    <property type="project" value="InterPro"/>
</dbReference>
<keyword evidence="4" id="KW-0808">Transferase</keyword>
<evidence type="ECO:0000256" key="7">
    <source>
        <dbReference type="ARBA" id="ARBA00022723"/>
    </source>
</evidence>
<comment type="catalytic activity">
    <reaction evidence="12">
        <text>DNA(n) + a 2'-deoxyribonucleoside 5'-triphosphate = DNA(n+1) + diphosphate</text>
        <dbReference type="Rhea" id="RHEA:22508"/>
        <dbReference type="Rhea" id="RHEA-COMP:17339"/>
        <dbReference type="Rhea" id="RHEA-COMP:17340"/>
        <dbReference type="ChEBI" id="CHEBI:33019"/>
        <dbReference type="ChEBI" id="CHEBI:61560"/>
        <dbReference type="ChEBI" id="CHEBI:173112"/>
        <dbReference type="EC" id="2.7.7.7"/>
    </reaction>
</comment>
<feature type="region of interest" description="Disordered" evidence="14">
    <location>
        <begin position="556"/>
        <end position="582"/>
    </location>
</feature>
<dbReference type="Gene3D" id="3.30.160.60">
    <property type="entry name" value="Classic Zinc Finger"/>
    <property type="match status" value="1"/>
</dbReference>
<dbReference type="GO" id="GO:0046872">
    <property type="term" value="F:metal ion binding"/>
    <property type="evidence" value="ECO:0007669"/>
    <property type="project" value="UniProtKB-KW"/>
</dbReference>
<keyword evidence="11" id="KW-0234">DNA repair</keyword>
<evidence type="ECO:0000256" key="6">
    <source>
        <dbReference type="ARBA" id="ARBA00022705"/>
    </source>
</evidence>
<evidence type="ECO:0000256" key="4">
    <source>
        <dbReference type="ARBA" id="ARBA00022679"/>
    </source>
</evidence>
<gene>
    <name evidence="16" type="ORF">IAR55_001804</name>
</gene>
<feature type="compositionally biased region" description="Basic and acidic residues" evidence="14">
    <location>
        <begin position="632"/>
        <end position="649"/>
    </location>
</feature>
<feature type="region of interest" description="Disordered" evidence="14">
    <location>
        <begin position="1"/>
        <end position="82"/>
    </location>
</feature>
<dbReference type="RefSeq" id="XP_066804850.1">
    <property type="nucleotide sequence ID" value="XM_066944927.1"/>
</dbReference>
<dbReference type="InterPro" id="IPR022880">
    <property type="entry name" value="DNApol_IV"/>
</dbReference>
<organism evidence="16 17">
    <name type="scientific">Kwoniella newhampshirensis</name>
    <dbReference type="NCBI Taxonomy" id="1651941"/>
    <lineage>
        <taxon>Eukaryota</taxon>
        <taxon>Fungi</taxon>
        <taxon>Dikarya</taxon>
        <taxon>Basidiomycota</taxon>
        <taxon>Agaricomycotina</taxon>
        <taxon>Tremellomycetes</taxon>
        <taxon>Tremellales</taxon>
        <taxon>Cryptococcaceae</taxon>
        <taxon>Kwoniella</taxon>
    </lineage>
</organism>
<sequence length="681" mass="76029">MLTTRSPSPSREKGKETPPHVGQDSEHDGDDHHHHDGGDEYDLDQGRGTVELQEDQNISTEVTEEERIAAEAEARQRSFERSLAGPSVGKAGLLRDQTEVNRIIAEASKGSKYYVNQVRKDQELTEKIAWYRAKRDELMKMAQRDRLEAEAERILIEVEATRDLTQHIVHVDMDAFYASVEVQRDPSLKGKPFGVGQGVLTTASYEARKFGCRSGMAGFIAKKLCPGIILTKLNFDLYIAASKAVREVLIQYDENLMMASLDEGYLNITSYMSTHDMTAAEVITQLRAEVEAKTQLTISAGIAPNRMLAKICSDKNKPNGQYEMSFDRATIIRFMRDLPVRKIPGFGRVTERCLEGLGIETCGDIYTHRVELLVMDHWFGFRGLCKAYLGIADNNVAPGKREERKSVGVERTFRDKTDDDDILKELEEIAEELQKDLERLQYSGKTVTVKYKLHTFENKTRARSVGKYISTSQDILPIAEELLKRELPLRIRLLGIRLSTLKDLTLPDKGIRGFFSSPNKKRNQADNGTEAGPSRQHTPSDEVPEMVRLQAEETEVYDLTGEDDEEEVQSPETSDALGKRKSPSLLGPICPICSKSLGAGTSNQDLNDHIDWCLNKDAISEASKRSPNVKIDAGKDREKKRLKQEKDRPGGAATGKKHIGGGANSGGMLDWLKSGSKSQGV</sequence>
<feature type="compositionally biased region" description="Basic and acidic residues" evidence="14">
    <location>
        <begin position="10"/>
        <end position="38"/>
    </location>
</feature>
<dbReference type="SUPFAM" id="SSF100879">
    <property type="entry name" value="Lesion bypass DNA polymerase (Y-family), little finger domain"/>
    <property type="match status" value="1"/>
</dbReference>
<keyword evidence="13" id="KW-0175">Coiled coil</keyword>
<feature type="region of interest" description="Disordered" evidence="14">
    <location>
        <begin position="618"/>
        <end position="681"/>
    </location>
</feature>
<dbReference type="GeneID" id="92179063"/>
<keyword evidence="8" id="KW-0227">DNA damage</keyword>
<dbReference type="FunFam" id="3.40.1170.60:FF:000014">
    <property type="entry name" value="Related to DNA polymerase kappa"/>
    <property type="match status" value="1"/>
</dbReference>
<feature type="compositionally biased region" description="Acidic residues" evidence="14">
    <location>
        <begin position="556"/>
        <end position="569"/>
    </location>
</feature>
<dbReference type="AlphaFoldDB" id="A0AAW0Z3F4"/>
<dbReference type="Pfam" id="PF00817">
    <property type="entry name" value="IMS"/>
    <property type="match status" value="1"/>
</dbReference>
<reference evidence="16 17" key="1">
    <citation type="journal article" date="2024" name="bioRxiv">
        <title>Comparative genomics of Cryptococcus and Kwoniella reveals pathogenesis evolution and contrasting karyotype dynamics via intercentromeric recombination or chromosome fusion.</title>
        <authorList>
            <person name="Coelho M.A."/>
            <person name="David-Palma M."/>
            <person name="Shea T."/>
            <person name="Bowers K."/>
            <person name="McGinley-Smith S."/>
            <person name="Mohammad A.W."/>
            <person name="Gnirke A."/>
            <person name="Yurkov A.M."/>
            <person name="Nowrousian M."/>
            <person name="Sun S."/>
            <person name="Cuomo C.A."/>
            <person name="Heitman J."/>
        </authorList>
    </citation>
    <scope>NUCLEOTIDE SEQUENCE [LARGE SCALE GENOMIC DNA]</scope>
    <source>
        <strain evidence="16 17">CBS 13917</strain>
    </source>
</reference>
<evidence type="ECO:0000256" key="3">
    <source>
        <dbReference type="ARBA" id="ARBA00016178"/>
    </source>
</evidence>
<dbReference type="GO" id="GO:0006281">
    <property type="term" value="P:DNA repair"/>
    <property type="evidence" value="ECO:0007669"/>
    <property type="project" value="UniProtKB-KW"/>
</dbReference>
<dbReference type="GO" id="GO:0005634">
    <property type="term" value="C:nucleus"/>
    <property type="evidence" value="ECO:0007669"/>
    <property type="project" value="TreeGrafter"/>
</dbReference>
<dbReference type="EC" id="2.7.7.7" evidence="2"/>
<dbReference type="PROSITE" id="PS50173">
    <property type="entry name" value="UMUC"/>
    <property type="match status" value="1"/>
</dbReference>
<keyword evidence="5" id="KW-0548">Nucleotidyltransferase</keyword>